<proteinExistence type="predicted"/>
<evidence type="ECO:0000256" key="1">
    <source>
        <dbReference type="ARBA" id="ARBA00004613"/>
    </source>
</evidence>
<gene>
    <name evidence="3" type="ORF">E5A73_20480</name>
</gene>
<dbReference type="InterPro" id="IPR050557">
    <property type="entry name" value="RTX_toxin/Mannuronan_C5-epim"/>
</dbReference>
<dbReference type="InterPro" id="IPR001343">
    <property type="entry name" value="Hemolysn_Ca-bd"/>
</dbReference>
<dbReference type="PANTHER" id="PTHR38340">
    <property type="entry name" value="S-LAYER PROTEIN"/>
    <property type="match status" value="1"/>
</dbReference>
<dbReference type="PROSITE" id="PS00330">
    <property type="entry name" value="HEMOLYSIN_CALCIUM"/>
    <property type="match status" value="9"/>
</dbReference>
<dbReference type="InterPro" id="IPR011049">
    <property type="entry name" value="Serralysin-like_metalloprot_C"/>
</dbReference>
<organism evidence="3 4">
    <name type="scientific">Sphingomonas gei</name>
    <dbReference type="NCBI Taxonomy" id="1395960"/>
    <lineage>
        <taxon>Bacteria</taxon>
        <taxon>Pseudomonadati</taxon>
        <taxon>Pseudomonadota</taxon>
        <taxon>Alphaproteobacteria</taxon>
        <taxon>Sphingomonadales</taxon>
        <taxon>Sphingomonadaceae</taxon>
        <taxon>Sphingomonas</taxon>
    </lineage>
</organism>
<protein>
    <submittedName>
        <fullName evidence="3">Calcium-binding protein</fullName>
    </submittedName>
</protein>
<reference evidence="3 4" key="1">
    <citation type="submission" date="2019-04" db="EMBL/GenBank/DDBJ databases">
        <title>Sphingomonas psychrotolerans sp. nov., isolated from soil in the Tianshan Mountains, Xinjiang, China.</title>
        <authorList>
            <person name="Luo Y."/>
            <person name="Sheng H."/>
        </authorList>
    </citation>
    <scope>NUCLEOTIDE SEQUENCE [LARGE SCALE GENOMIC DNA]</scope>
    <source>
        <strain evidence="3 4">ZFGT-11</strain>
    </source>
</reference>
<dbReference type="AlphaFoldDB" id="A0A4S1X399"/>
<dbReference type="GO" id="GO:0005509">
    <property type="term" value="F:calcium ion binding"/>
    <property type="evidence" value="ECO:0007669"/>
    <property type="project" value="InterPro"/>
</dbReference>
<keyword evidence="2" id="KW-0964">Secreted</keyword>
<evidence type="ECO:0000256" key="2">
    <source>
        <dbReference type="ARBA" id="ARBA00022525"/>
    </source>
</evidence>
<dbReference type="Pfam" id="PF00353">
    <property type="entry name" value="HemolysinCabind"/>
    <property type="match status" value="8"/>
</dbReference>
<comment type="subcellular location">
    <subcellularLocation>
        <location evidence="1">Secreted</location>
    </subcellularLocation>
</comment>
<dbReference type="Proteomes" id="UP000306147">
    <property type="component" value="Unassembled WGS sequence"/>
</dbReference>
<name>A0A4S1X399_9SPHN</name>
<evidence type="ECO:0000313" key="3">
    <source>
        <dbReference type="EMBL" id="TGX48686.1"/>
    </source>
</evidence>
<comment type="caution">
    <text evidence="3">The sequence shown here is derived from an EMBL/GenBank/DDBJ whole genome shotgun (WGS) entry which is preliminary data.</text>
</comment>
<evidence type="ECO:0000313" key="4">
    <source>
        <dbReference type="Proteomes" id="UP000306147"/>
    </source>
</evidence>
<dbReference type="SUPFAM" id="SSF51120">
    <property type="entry name" value="beta-Roll"/>
    <property type="match status" value="5"/>
</dbReference>
<dbReference type="RefSeq" id="WP_135965721.1">
    <property type="nucleotide sequence ID" value="NZ_SRXT01000010.1"/>
</dbReference>
<dbReference type="InterPro" id="IPR018511">
    <property type="entry name" value="Hemolysin-typ_Ca-bd_CS"/>
</dbReference>
<dbReference type="OrthoDB" id="7515000at2"/>
<accession>A0A4S1X399</accession>
<dbReference type="Gene3D" id="2.150.10.10">
    <property type="entry name" value="Serralysin-like metalloprotease, C-terminal"/>
    <property type="match status" value="5"/>
</dbReference>
<keyword evidence="4" id="KW-1185">Reference proteome</keyword>
<dbReference type="GO" id="GO:0005576">
    <property type="term" value="C:extracellular region"/>
    <property type="evidence" value="ECO:0007669"/>
    <property type="project" value="UniProtKB-SubCell"/>
</dbReference>
<sequence length="750" mass="72471">MGDTFIGIESYVGSTYDDVFIAGATATTFDGGGGIDVVDYSLSVAGITLNLTRYCGVIYGPGSGGLAEGDTIYNIDRIIGTNFNDLYILNGNAVMVFTEAANGGIDEVRTDGASFGLGANVENLTYTGTADFSGYGNASDNMITGGSIADRLEGQGGNDTLIGGAGGDTLIGGDGFDLASYVSASGDVLVDLVNMAVNTGHAARDFYAGIEGVVGSAFADTLRGATSADYLDGAGGNDTISGYNGDDVLIGGGGSDTLDGGDGTDTLDGGDGTDTASYATAGASVRLDLKNSTSTGDAAGDVFVSIERYVGSSYNDSFVSGLSAHTLDGGNGTDTIDYSGSGAAVTVDLTGGTGSGGDAAGDVLISIEKVIGSSVGDTLSSSTSGNVLQGGAGDDVYLVDGTGVTISEAAGGGADEVRTALASMSIASFANVESLVFTGIGVFNGVGNNANNIMTGGSAGDVLDGRAGDDTLIGGAGDDRLIGGAGADILSGGDGHDAADYSSSASAVSVDLTTGTVSGGDANGDAVASIERVIGSNLGDTLVSSTSGHTLQGGGGNDIYLVGDAGVVIVESGGGGTDEVRTALASFTIASAANVENLVFTGNGDFVGTGNSGNNRIVGGAGNDVLNGGDGNDVLAGGSGADTLAGGNGTDTADYSGSSAAVAIDLTAGTASGGDADGDVLTSIEKVIGSNFADTLASSTSGHTLQGGAGDDIYLVGSAGVTTGEASGGGMDEVRTALASLTIANAANVE</sequence>
<dbReference type="PRINTS" id="PR00313">
    <property type="entry name" value="CABNDNGRPT"/>
</dbReference>
<dbReference type="EMBL" id="SRXT01000010">
    <property type="protein sequence ID" value="TGX48686.1"/>
    <property type="molecule type" value="Genomic_DNA"/>
</dbReference>
<dbReference type="PANTHER" id="PTHR38340:SF1">
    <property type="entry name" value="S-LAYER PROTEIN"/>
    <property type="match status" value="1"/>
</dbReference>